<dbReference type="RefSeq" id="WP_086950220.1">
    <property type="nucleotide sequence ID" value="NZ_FWFD01000003.1"/>
</dbReference>
<reference evidence="4" key="1">
    <citation type="submission" date="2017-02" db="EMBL/GenBank/DDBJ databases">
        <authorList>
            <person name="Dridi B."/>
        </authorList>
    </citation>
    <scope>NUCLEOTIDE SEQUENCE [LARGE SCALE GENOMIC DNA]</scope>
    <source>
        <strain evidence="4">bH819</strain>
    </source>
</reference>
<proteinExistence type="predicted"/>
<dbReference type="PROSITE" id="PS51257">
    <property type="entry name" value="PROKAR_LIPOPROTEIN"/>
    <property type="match status" value="1"/>
</dbReference>
<protein>
    <submittedName>
        <fullName evidence="3">Multiple sugar ABC transporter, substrate-binding protein</fullName>
    </submittedName>
</protein>
<keyword evidence="1" id="KW-0732">Signal</keyword>
<dbReference type="Pfam" id="PF12010">
    <property type="entry name" value="DUF3502"/>
    <property type="match status" value="1"/>
</dbReference>
<evidence type="ECO:0000313" key="4">
    <source>
        <dbReference type="Proteomes" id="UP000195918"/>
    </source>
</evidence>
<feature type="signal peptide" evidence="1">
    <location>
        <begin position="1"/>
        <end position="23"/>
    </location>
</feature>
<keyword evidence="4" id="KW-1185">Reference proteome</keyword>
<dbReference type="InterPro" id="IPR006059">
    <property type="entry name" value="SBP"/>
</dbReference>
<dbReference type="InterPro" id="IPR050490">
    <property type="entry name" value="Bact_solute-bd_prot1"/>
</dbReference>
<dbReference type="OrthoDB" id="7936627at2"/>
<dbReference type="AlphaFoldDB" id="A0A1X6WJW3"/>
<dbReference type="Proteomes" id="UP000195918">
    <property type="component" value="Unassembled WGS sequence"/>
</dbReference>
<dbReference type="PANTHER" id="PTHR43649:SF17">
    <property type="entry name" value="ABC TRANSPORTER SOLUTE BINDING PROTEIN-SUGAR TRANSPORT"/>
    <property type="match status" value="1"/>
</dbReference>
<dbReference type="PANTHER" id="PTHR43649">
    <property type="entry name" value="ARABINOSE-BINDING PROTEIN-RELATED"/>
    <property type="match status" value="1"/>
</dbReference>
<feature type="chain" id="PRO_5038499951" evidence="1">
    <location>
        <begin position="24"/>
        <end position="492"/>
    </location>
</feature>
<accession>A0A1X6WJW3</accession>
<name>A0A1X6WJW3_9ENTE</name>
<evidence type="ECO:0000259" key="2">
    <source>
        <dbReference type="Pfam" id="PF12010"/>
    </source>
</evidence>
<organism evidence="3 4">
    <name type="scientific">Vagococcus fluvialis bH819</name>
    <dbReference type="NCBI Taxonomy" id="1255619"/>
    <lineage>
        <taxon>Bacteria</taxon>
        <taxon>Bacillati</taxon>
        <taxon>Bacillota</taxon>
        <taxon>Bacilli</taxon>
        <taxon>Lactobacillales</taxon>
        <taxon>Enterococcaceae</taxon>
        <taxon>Vagococcus</taxon>
    </lineage>
</organism>
<sequence length="492" mass="55193">MKNTLKKVLLASTVLAVSAGVLAGCGNLSGDKQKSKSKEKDGATTLLMYRVGEKPTNYDELMTEINKTMKEKIGAELNVQYIGWGDYQKKMSVITSSGEDYDIAFADSYVNTAQKGAYKDLTELAPKYAKETYENLDPTYIEGNKVDGKLYAIPVNANVYAQQMMTFDKELLDKYKLDISGIKTLADAEPLLEVIKEKEPNVVPFPAFKDIRLGDFDYVYDVNVPLGIDIKGDQKKIVNPYADSDRMIQDLKDMHLLYSKKYIHQDAATSDEIYRLDDKTWFARTETQGPFDYGDTILTRAAGRELVSVPLTTPLKNNAQMFVANWVVSNTSKNAEKALEAINLINTDKDLMTTMVFGLEGKGWEKVGEDRMKTLKGYDASAKVIGGAWMTGDNNNLYLDEKITDEMVKERDENIEKAERSPLLGFNFNAESVKTEISNISNVTAQYKSGLSTGTLNPDEKLPEFNKKLEEAGLKKVQEEMQKQFDEFIKGK</sequence>
<evidence type="ECO:0000256" key="1">
    <source>
        <dbReference type="SAM" id="SignalP"/>
    </source>
</evidence>
<dbReference type="Gene3D" id="3.40.190.10">
    <property type="entry name" value="Periplasmic binding protein-like II"/>
    <property type="match status" value="1"/>
</dbReference>
<dbReference type="Pfam" id="PF13416">
    <property type="entry name" value="SBP_bac_8"/>
    <property type="match status" value="1"/>
</dbReference>
<gene>
    <name evidence="3" type="ORF">FM121_00585</name>
</gene>
<feature type="domain" description="DUF3502" evidence="2">
    <location>
        <begin position="422"/>
        <end position="490"/>
    </location>
</feature>
<dbReference type="InterPro" id="IPR022627">
    <property type="entry name" value="DUF3502"/>
</dbReference>
<dbReference type="EMBL" id="FWFD01000003">
    <property type="protein sequence ID" value="SLM84555.1"/>
    <property type="molecule type" value="Genomic_DNA"/>
</dbReference>
<evidence type="ECO:0000313" key="3">
    <source>
        <dbReference type="EMBL" id="SLM84555.1"/>
    </source>
</evidence>
<dbReference type="SUPFAM" id="SSF53850">
    <property type="entry name" value="Periplasmic binding protein-like II"/>
    <property type="match status" value="1"/>
</dbReference>